<keyword evidence="2" id="KW-1185">Reference proteome</keyword>
<dbReference type="Pfam" id="PF05380">
    <property type="entry name" value="Peptidase_A17"/>
    <property type="match status" value="1"/>
</dbReference>
<dbReference type="InterPro" id="IPR043502">
    <property type="entry name" value="DNA/RNA_pol_sf"/>
</dbReference>
<dbReference type="PANTHER" id="PTHR47331">
    <property type="entry name" value="PHD-TYPE DOMAIN-CONTAINING PROTEIN"/>
    <property type="match status" value="1"/>
</dbReference>
<protein>
    <recommendedName>
        <fullName evidence="3">Pao retrotransposon peptidase</fullName>
    </recommendedName>
</protein>
<name>A0ABR1CDA2_NECAM</name>
<proteinExistence type="predicted"/>
<evidence type="ECO:0008006" key="3">
    <source>
        <dbReference type="Google" id="ProtNLM"/>
    </source>
</evidence>
<sequence length="507" mass="58281">MDDAGETQVNTIRATVSDDKKKGRNGISIGQWIKLGLKNSAIPRKREDGYYVRLPWKERYQYLPDNKALAQKRLVSVWASLRKDVNILNQYNVFQEQLVNNIIKIVDETAQTQGNKVHYISHQPVFTPNKATTKLRIVFDASAHYKGIGQIAIISDVEKTSLQVRLQKVDRDATRCLWLRDHNSSPTLDNIQTFRFTRVTFGIKSSPFLLAGTTYYHLDNHTEEAPLCQKIKKNSYVDNLILTTDTLEDAVNIYDKSKQLFQEIYMDLRELTSNNTRLMEVIKESDKSTQQCPKVLGIVWDESRDMIQLSCHPPIHSDVTKRRVMGTIAAIYDPLGWLVSLLHQAKVFLRDLWRQQYDWDTPLPADKQQEWHQITNFISGFEKNLPRFLAPKGSTNLLVTFSDASSNTIAACVYLYQDNRANLIMAKSKLPSIQVQYTLPKLELNAMTLAMRLTNSYFFNLHLLVRFGYVASHDNPADCGTRGPSKDEFTTHFWWTGPQFLELPPSD</sequence>
<dbReference type="Proteomes" id="UP001303046">
    <property type="component" value="Unassembled WGS sequence"/>
</dbReference>
<organism evidence="1 2">
    <name type="scientific">Necator americanus</name>
    <name type="common">Human hookworm</name>
    <dbReference type="NCBI Taxonomy" id="51031"/>
    <lineage>
        <taxon>Eukaryota</taxon>
        <taxon>Metazoa</taxon>
        <taxon>Ecdysozoa</taxon>
        <taxon>Nematoda</taxon>
        <taxon>Chromadorea</taxon>
        <taxon>Rhabditida</taxon>
        <taxon>Rhabditina</taxon>
        <taxon>Rhabditomorpha</taxon>
        <taxon>Strongyloidea</taxon>
        <taxon>Ancylostomatidae</taxon>
        <taxon>Bunostominae</taxon>
        <taxon>Necator</taxon>
    </lineage>
</organism>
<comment type="caution">
    <text evidence="1">The sequence shown here is derived from an EMBL/GenBank/DDBJ whole genome shotgun (WGS) entry which is preliminary data.</text>
</comment>
<gene>
    <name evidence="1" type="primary">Necator_chrII.g6382</name>
    <name evidence="1" type="ORF">RB195_018589</name>
</gene>
<accession>A0ABR1CDA2</accession>
<reference evidence="1 2" key="1">
    <citation type="submission" date="2023-08" db="EMBL/GenBank/DDBJ databases">
        <title>A Necator americanus chromosomal reference genome.</title>
        <authorList>
            <person name="Ilik V."/>
            <person name="Petrzelkova K.J."/>
            <person name="Pardy F."/>
            <person name="Fuh T."/>
            <person name="Niatou-Singa F.S."/>
            <person name="Gouil Q."/>
            <person name="Baker L."/>
            <person name="Ritchie M.E."/>
            <person name="Jex A.R."/>
            <person name="Gazzola D."/>
            <person name="Li H."/>
            <person name="Toshio Fujiwara R."/>
            <person name="Zhan B."/>
            <person name="Aroian R.V."/>
            <person name="Pafco B."/>
            <person name="Schwarz E.M."/>
        </authorList>
    </citation>
    <scope>NUCLEOTIDE SEQUENCE [LARGE SCALE GENOMIC DNA]</scope>
    <source>
        <strain evidence="1 2">Aroian</strain>
        <tissue evidence="1">Whole animal</tissue>
    </source>
</reference>
<dbReference type="SUPFAM" id="SSF56672">
    <property type="entry name" value="DNA/RNA polymerases"/>
    <property type="match status" value="1"/>
</dbReference>
<evidence type="ECO:0000313" key="1">
    <source>
        <dbReference type="EMBL" id="KAK6735468.1"/>
    </source>
</evidence>
<dbReference type="EMBL" id="JAVFWL010000002">
    <property type="protein sequence ID" value="KAK6735468.1"/>
    <property type="molecule type" value="Genomic_DNA"/>
</dbReference>
<evidence type="ECO:0000313" key="2">
    <source>
        <dbReference type="Proteomes" id="UP001303046"/>
    </source>
</evidence>
<dbReference type="InterPro" id="IPR008042">
    <property type="entry name" value="Retrotrans_Pao"/>
</dbReference>